<dbReference type="EMBL" id="CAXIEN010000014">
    <property type="protein sequence ID" value="CAL1264687.1"/>
    <property type="molecule type" value="Genomic_DNA"/>
</dbReference>
<dbReference type="PANTHER" id="PTHR14096:SF28">
    <property type="entry name" value="APOLIPOPROTEIN L, 1-RELATED"/>
    <property type="match status" value="1"/>
</dbReference>
<keyword evidence="3" id="KW-0812">Transmembrane</keyword>
<feature type="coiled-coil region" evidence="2">
    <location>
        <begin position="423"/>
        <end position="450"/>
    </location>
</feature>
<dbReference type="InterPro" id="IPR008405">
    <property type="entry name" value="ApoL"/>
</dbReference>
<feature type="transmembrane region" description="Helical" evidence="3">
    <location>
        <begin position="146"/>
        <end position="179"/>
    </location>
</feature>
<evidence type="ECO:0000313" key="5">
    <source>
        <dbReference type="Proteomes" id="UP001497382"/>
    </source>
</evidence>
<evidence type="ECO:0000256" key="1">
    <source>
        <dbReference type="ARBA" id="ARBA00010090"/>
    </source>
</evidence>
<protein>
    <submittedName>
        <fullName evidence="4">Uncharacterized protein</fullName>
    </submittedName>
</protein>
<dbReference type="GO" id="GO:0006869">
    <property type="term" value="P:lipid transport"/>
    <property type="evidence" value="ECO:0007669"/>
    <property type="project" value="InterPro"/>
</dbReference>
<evidence type="ECO:0000256" key="3">
    <source>
        <dbReference type="SAM" id="Phobius"/>
    </source>
</evidence>
<proteinExistence type="inferred from homology"/>
<organism evidence="4 5">
    <name type="scientific">Larinioides sclopetarius</name>
    <dbReference type="NCBI Taxonomy" id="280406"/>
    <lineage>
        <taxon>Eukaryota</taxon>
        <taxon>Metazoa</taxon>
        <taxon>Ecdysozoa</taxon>
        <taxon>Arthropoda</taxon>
        <taxon>Chelicerata</taxon>
        <taxon>Arachnida</taxon>
        <taxon>Araneae</taxon>
        <taxon>Araneomorphae</taxon>
        <taxon>Entelegynae</taxon>
        <taxon>Araneoidea</taxon>
        <taxon>Araneidae</taxon>
        <taxon>Larinioides</taxon>
    </lineage>
</organism>
<feature type="transmembrane region" description="Helical" evidence="3">
    <location>
        <begin position="452"/>
        <end position="472"/>
    </location>
</feature>
<reference evidence="4 5" key="1">
    <citation type="submission" date="2024-04" db="EMBL/GenBank/DDBJ databases">
        <authorList>
            <person name="Rising A."/>
            <person name="Reimegard J."/>
            <person name="Sonavane S."/>
            <person name="Akerstrom W."/>
            <person name="Nylinder S."/>
            <person name="Hedman E."/>
            <person name="Kallberg Y."/>
        </authorList>
    </citation>
    <scope>NUCLEOTIDE SEQUENCE [LARGE SCALE GENOMIC DNA]</scope>
</reference>
<feature type="transmembrane region" description="Helical" evidence="3">
    <location>
        <begin position="313"/>
        <end position="331"/>
    </location>
</feature>
<dbReference type="PANTHER" id="PTHR14096">
    <property type="entry name" value="APOLIPOPROTEIN L"/>
    <property type="match status" value="1"/>
</dbReference>
<comment type="caution">
    <text evidence="4">The sequence shown here is derived from an EMBL/GenBank/DDBJ whole genome shotgun (WGS) entry which is preliminary data.</text>
</comment>
<dbReference type="GO" id="GO:0005576">
    <property type="term" value="C:extracellular region"/>
    <property type="evidence" value="ECO:0007669"/>
    <property type="project" value="InterPro"/>
</dbReference>
<dbReference type="GO" id="GO:0016020">
    <property type="term" value="C:membrane"/>
    <property type="evidence" value="ECO:0007669"/>
    <property type="project" value="TreeGrafter"/>
</dbReference>
<dbReference type="AlphaFoldDB" id="A0AAV1YZW3"/>
<evidence type="ECO:0000256" key="2">
    <source>
        <dbReference type="SAM" id="Coils"/>
    </source>
</evidence>
<keyword evidence="3" id="KW-0472">Membrane</keyword>
<feature type="transmembrane region" description="Helical" evidence="3">
    <location>
        <begin position="383"/>
        <end position="405"/>
    </location>
</feature>
<keyword evidence="3" id="KW-1133">Transmembrane helix</keyword>
<comment type="similarity">
    <text evidence="1">Belongs to the apolipoprotein L family.</text>
</comment>
<keyword evidence="5" id="KW-1185">Reference proteome</keyword>
<accession>A0AAV1YZW3</accession>
<name>A0AAV1YZW3_9ARAC</name>
<gene>
    <name evidence="4" type="ORF">LARSCL_LOCUS2108</name>
</gene>
<dbReference type="GO" id="GO:0042157">
    <property type="term" value="P:lipoprotein metabolic process"/>
    <property type="evidence" value="ECO:0007669"/>
    <property type="project" value="InterPro"/>
</dbReference>
<dbReference type="GO" id="GO:0008289">
    <property type="term" value="F:lipid binding"/>
    <property type="evidence" value="ECO:0007669"/>
    <property type="project" value="InterPro"/>
</dbReference>
<dbReference type="Proteomes" id="UP001497382">
    <property type="component" value="Unassembled WGS sequence"/>
</dbReference>
<feature type="transmembrane region" description="Helical" evidence="3">
    <location>
        <begin position="338"/>
        <end position="363"/>
    </location>
</feature>
<keyword evidence="2" id="KW-0175">Coiled coil</keyword>
<sequence>MHVNQYRATWLACQQIAKMDDFKTLFGFFQGCSFTYVERRLIAELNPIIKKTIEDFTSQKPCAVLERNFWSRKNPKNHGPFGKDWITSQIYKRKIDRIIRILGSSDEKEEEFVKIFPIWKRHRDKTIRKLLEIIWSLKDIRRKSNIVKIVTGTVGIAGGALTIGSLLLPIAAVPGWLVATASSLLPSVFLPAAPVASTLSVVGGVAAAGGAVGNVGAGVAELVLTQKSLDEAKEVIAKEQELLKRLGVFEFLDELNDAIDDLFCKSTSSQILKDLTDFLGKVSQTLDTVQPLKPVITKCVVKMLPRISKFLDVGYPLASVILSILFVVLMIRRRGCAILNYSVALGLVSAVDASVQITRLIAAASLKDSKLGELIPRELAGKIAIGAIAGVGIALDVMTVVLNGIELAEGSLSDEVKMMSVTIDHLKNQLKLYEDLNNELQRRVKRRLRKRWILRCILLVTLASILTTSLYIEISE</sequence>
<evidence type="ECO:0000313" key="4">
    <source>
        <dbReference type="EMBL" id="CAL1264687.1"/>
    </source>
</evidence>